<evidence type="ECO:0000313" key="2">
    <source>
        <dbReference type="Proteomes" id="UP000189818"/>
    </source>
</evidence>
<accession>A0A1T5AA42</accession>
<gene>
    <name evidence="1" type="ORF">SAMN06295920_101744</name>
</gene>
<dbReference type="AlphaFoldDB" id="A0A1T5AA42"/>
<dbReference type="RefSeq" id="WP_079646657.1">
    <property type="nucleotide sequence ID" value="NZ_FUYM01000001.1"/>
</dbReference>
<dbReference type="Proteomes" id="UP000189818">
    <property type="component" value="Unassembled WGS sequence"/>
</dbReference>
<organism evidence="1 2">
    <name type="scientific">Rhizorhabdus histidinilytica</name>
    <dbReference type="NCBI Taxonomy" id="439228"/>
    <lineage>
        <taxon>Bacteria</taxon>
        <taxon>Pseudomonadati</taxon>
        <taxon>Pseudomonadota</taxon>
        <taxon>Alphaproteobacteria</taxon>
        <taxon>Sphingomonadales</taxon>
        <taxon>Sphingomonadaceae</taxon>
        <taxon>Rhizorhabdus</taxon>
    </lineage>
</organism>
<reference evidence="2" key="1">
    <citation type="submission" date="2017-02" db="EMBL/GenBank/DDBJ databases">
        <authorList>
            <person name="Varghese N."/>
            <person name="Submissions S."/>
        </authorList>
    </citation>
    <scope>NUCLEOTIDE SEQUENCE [LARGE SCALE GENOMIC DNA]</scope>
    <source>
        <strain evidence="2">UM2</strain>
    </source>
</reference>
<protein>
    <submittedName>
        <fullName evidence="1">Uncharacterized protein</fullName>
    </submittedName>
</protein>
<name>A0A1T5AA42_9SPHN</name>
<sequence>MLQLLSFALFSGVFLISIAAITATIRSEMPYILRALGIAPSPTPPLRPIAERRVRVIRQVQVRPAVSAQAWRAAA</sequence>
<keyword evidence="2" id="KW-1185">Reference proteome</keyword>
<dbReference type="EMBL" id="FUYM01000001">
    <property type="protein sequence ID" value="SKB31543.1"/>
    <property type="molecule type" value="Genomic_DNA"/>
</dbReference>
<proteinExistence type="predicted"/>
<evidence type="ECO:0000313" key="1">
    <source>
        <dbReference type="EMBL" id="SKB31543.1"/>
    </source>
</evidence>